<comment type="caution">
    <text evidence="2">The sequence shown here is derived from an EMBL/GenBank/DDBJ whole genome shotgun (WGS) entry which is preliminary data.</text>
</comment>
<dbReference type="Proteomes" id="UP000698800">
    <property type="component" value="Unassembled WGS sequence"/>
</dbReference>
<dbReference type="OrthoDB" id="5374548at2759"/>
<sequence length="552" mass="60889">MSREDHDHLDIEDGEAWNPETRVGDHDTEQARHPATLTRGRSALEKVHDEIIYPISKTGTVFGEQLDPMDEQRQGPASEAIQVPQTPNRGSPNIGRKRSQNPALLRAAASPGHSTKMAQIFHHAQITLRNDLQPSGSTLGGHSRKSRLPVLHRRVAERSRVCVVEGQKVGQVSGAAGCTSGAMATILNGQIKQSISFNEAKILSKAVANSEVQSLRCVPVSDSGHRRRLNGSTSDNSGMEPKERSVNDELITLKGDFRDRVVTEESTPPILGSATPDFGIWDDEDDSELYYARRSIAIPTPMASKAIFSPGADKSNVDKWLEDMLSASPRKKWRVPAIPGLDGDLRNHFPTTEGLGTARSASQAHEIIQFPPDGGTSPAETDVEFEDSDKENQKPSNEGVVGRYSGPRPKESLRLRNPTTPHRSRIPTLGEKQVEAQMPTAESPLRAASHPMPLGYFLETPRRRKRMPKGAVPAPLPEIEEVVKLSPDVDPYRKANRPRRDRCASYYDEDIILSPEKRGVLTESNMSRKLTRAMAFCEEAEDYEFTGVEACE</sequence>
<feature type="region of interest" description="Disordered" evidence="1">
    <location>
        <begin position="1"/>
        <end position="33"/>
    </location>
</feature>
<protein>
    <submittedName>
        <fullName evidence="2">Uncharacterized protein</fullName>
    </submittedName>
</protein>
<reference evidence="2" key="1">
    <citation type="submission" date="2021-03" db="EMBL/GenBank/DDBJ databases">
        <title>Comparative genomics and phylogenomic investigation of the class Geoglossomycetes provide insights into ecological specialization and systematics.</title>
        <authorList>
            <person name="Melie T."/>
            <person name="Pirro S."/>
            <person name="Miller A.N."/>
            <person name="Quandt A."/>
        </authorList>
    </citation>
    <scope>NUCLEOTIDE SEQUENCE</scope>
    <source>
        <strain evidence="2">GBOQ0MN5Z8</strain>
    </source>
</reference>
<dbReference type="EMBL" id="JAGHQL010000027">
    <property type="protein sequence ID" value="KAH0543733.1"/>
    <property type="molecule type" value="Genomic_DNA"/>
</dbReference>
<feature type="compositionally biased region" description="Basic and acidic residues" evidence="1">
    <location>
        <begin position="1"/>
        <end position="11"/>
    </location>
</feature>
<feature type="region of interest" description="Disordered" evidence="1">
    <location>
        <begin position="222"/>
        <end position="243"/>
    </location>
</feature>
<accession>A0A9P8I5T5</accession>
<dbReference type="AlphaFoldDB" id="A0A9P8I5T5"/>
<proteinExistence type="predicted"/>
<feature type="region of interest" description="Disordered" evidence="1">
    <location>
        <begin position="368"/>
        <end position="436"/>
    </location>
</feature>
<evidence type="ECO:0000313" key="3">
    <source>
        <dbReference type="Proteomes" id="UP000698800"/>
    </source>
</evidence>
<name>A0A9P8I5T5_9PEZI</name>
<feature type="region of interest" description="Disordered" evidence="1">
    <location>
        <begin position="68"/>
        <end position="100"/>
    </location>
</feature>
<evidence type="ECO:0000256" key="1">
    <source>
        <dbReference type="SAM" id="MobiDB-lite"/>
    </source>
</evidence>
<evidence type="ECO:0000313" key="2">
    <source>
        <dbReference type="EMBL" id="KAH0543733.1"/>
    </source>
</evidence>
<gene>
    <name evidence="2" type="ORF">FGG08_001915</name>
</gene>
<feature type="compositionally biased region" description="Basic and acidic residues" evidence="1">
    <location>
        <begin position="22"/>
        <end position="32"/>
    </location>
</feature>
<keyword evidence="3" id="KW-1185">Reference proteome</keyword>
<organism evidence="2 3">
    <name type="scientific">Glutinoglossum americanum</name>
    <dbReference type="NCBI Taxonomy" id="1670608"/>
    <lineage>
        <taxon>Eukaryota</taxon>
        <taxon>Fungi</taxon>
        <taxon>Dikarya</taxon>
        <taxon>Ascomycota</taxon>
        <taxon>Pezizomycotina</taxon>
        <taxon>Geoglossomycetes</taxon>
        <taxon>Geoglossales</taxon>
        <taxon>Geoglossaceae</taxon>
        <taxon>Glutinoglossum</taxon>
    </lineage>
</organism>